<reference evidence="1 2" key="1">
    <citation type="submission" date="2023-04" db="EMBL/GenBank/DDBJ databases">
        <title>Funneling lignin-derived compounds into biodiesel using alkali-halophilic Citricoccus sp. P2.</title>
        <authorList>
            <person name="Luo C.-B."/>
        </authorList>
    </citation>
    <scope>NUCLEOTIDE SEQUENCE [LARGE SCALE GENOMIC DNA]</scope>
    <source>
        <strain evidence="1 2">P2</strain>
    </source>
</reference>
<evidence type="ECO:0000313" key="1">
    <source>
        <dbReference type="EMBL" id="WFP16176.1"/>
    </source>
</evidence>
<proteinExistence type="predicted"/>
<protein>
    <recommendedName>
        <fullName evidence="3">PD-(D/E)XK nuclease superfamily protein</fullName>
    </recommendedName>
</protein>
<evidence type="ECO:0000313" key="2">
    <source>
        <dbReference type="Proteomes" id="UP001219037"/>
    </source>
</evidence>
<dbReference type="EMBL" id="CP121252">
    <property type="protein sequence ID" value="WFP16176.1"/>
    <property type="molecule type" value="Genomic_DNA"/>
</dbReference>
<accession>A0ABY8H4W4</accession>
<name>A0ABY8H4W4_9MICC</name>
<gene>
    <name evidence="1" type="ORF">P8192_12380</name>
</gene>
<keyword evidence="2" id="KW-1185">Reference proteome</keyword>
<dbReference type="RefSeq" id="WP_278157333.1">
    <property type="nucleotide sequence ID" value="NZ_CP121252.1"/>
</dbReference>
<evidence type="ECO:0008006" key="3">
    <source>
        <dbReference type="Google" id="ProtNLM"/>
    </source>
</evidence>
<dbReference type="Proteomes" id="UP001219037">
    <property type="component" value="Chromosome"/>
</dbReference>
<organism evidence="1 2">
    <name type="scientific">Citricoccus muralis</name>
    <dbReference type="NCBI Taxonomy" id="169134"/>
    <lineage>
        <taxon>Bacteria</taxon>
        <taxon>Bacillati</taxon>
        <taxon>Actinomycetota</taxon>
        <taxon>Actinomycetes</taxon>
        <taxon>Micrococcales</taxon>
        <taxon>Micrococcaceae</taxon>
        <taxon>Citricoccus</taxon>
    </lineage>
</organism>
<sequence>MIERIVARLIGDLEENGAFVDSVRQNFSLLVLYTVRFLVYVGDSAPPYTKPIPRDGSTPLEADLQQHFHQFLSGTDLVGRVGMEHQRIAGGRADVVTTFDGAQGYVTEVKRELNDAARENLEEAYLAQALEYQSTSQPLGQLLVLDLTDHSSGTPHINDSIWVAHHRDVEGRVISSALVAVVRGNRPTPSAMR</sequence>